<dbReference type="EMBL" id="CM023490">
    <property type="protein sequence ID" value="KAH6942303.1"/>
    <property type="molecule type" value="Genomic_DNA"/>
</dbReference>
<organism evidence="1 2">
    <name type="scientific">Hyalomma asiaticum</name>
    <name type="common">Tick</name>
    <dbReference type="NCBI Taxonomy" id="266040"/>
    <lineage>
        <taxon>Eukaryota</taxon>
        <taxon>Metazoa</taxon>
        <taxon>Ecdysozoa</taxon>
        <taxon>Arthropoda</taxon>
        <taxon>Chelicerata</taxon>
        <taxon>Arachnida</taxon>
        <taxon>Acari</taxon>
        <taxon>Parasitiformes</taxon>
        <taxon>Ixodida</taxon>
        <taxon>Ixodoidea</taxon>
        <taxon>Ixodidae</taxon>
        <taxon>Hyalomminae</taxon>
        <taxon>Hyalomma</taxon>
    </lineage>
</organism>
<dbReference type="Proteomes" id="UP000821845">
    <property type="component" value="Chromosome 10"/>
</dbReference>
<sequence length="82" mass="9148">MDATKVIDGSSEDAGVRKDDEHVYARRTPITQKVHLRRQAKGGTLIPTTWGTLKKNLVMIAKEQWTAARHGSVPHLAVMLEE</sequence>
<accession>A0ACB7T847</accession>
<protein>
    <submittedName>
        <fullName evidence="1">Uncharacterized protein</fullName>
    </submittedName>
</protein>
<name>A0ACB7T847_HYAAI</name>
<gene>
    <name evidence="1" type="ORF">HPB50_003482</name>
</gene>
<proteinExistence type="predicted"/>
<evidence type="ECO:0000313" key="1">
    <source>
        <dbReference type="EMBL" id="KAH6942303.1"/>
    </source>
</evidence>
<reference evidence="1" key="1">
    <citation type="submission" date="2020-05" db="EMBL/GenBank/DDBJ databases">
        <title>Large-scale comparative analyses of tick genomes elucidate their genetic diversity and vector capacities.</title>
        <authorList>
            <person name="Jia N."/>
            <person name="Wang J."/>
            <person name="Shi W."/>
            <person name="Du L."/>
            <person name="Sun Y."/>
            <person name="Zhan W."/>
            <person name="Jiang J."/>
            <person name="Wang Q."/>
            <person name="Zhang B."/>
            <person name="Ji P."/>
            <person name="Sakyi L.B."/>
            <person name="Cui X."/>
            <person name="Yuan T."/>
            <person name="Jiang B."/>
            <person name="Yang W."/>
            <person name="Lam T.T.-Y."/>
            <person name="Chang Q."/>
            <person name="Ding S."/>
            <person name="Wang X."/>
            <person name="Zhu J."/>
            <person name="Ruan X."/>
            <person name="Zhao L."/>
            <person name="Wei J."/>
            <person name="Que T."/>
            <person name="Du C."/>
            <person name="Cheng J."/>
            <person name="Dai P."/>
            <person name="Han X."/>
            <person name="Huang E."/>
            <person name="Gao Y."/>
            <person name="Liu J."/>
            <person name="Shao H."/>
            <person name="Ye R."/>
            <person name="Li L."/>
            <person name="Wei W."/>
            <person name="Wang X."/>
            <person name="Wang C."/>
            <person name="Yang T."/>
            <person name="Huo Q."/>
            <person name="Li W."/>
            <person name="Guo W."/>
            <person name="Chen H."/>
            <person name="Zhou L."/>
            <person name="Ni X."/>
            <person name="Tian J."/>
            <person name="Zhou Y."/>
            <person name="Sheng Y."/>
            <person name="Liu T."/>
            <person name="Pan Y."/>
            <person name="Xia L."/>
            <person name="Li J."/>
            <person name="Zhao F."/>
            <person name="Cao W."/>
        </authorList>
    </citation>
    <scope>NUCLEOTIDE SEQUENCE</scope>
    <source>
        <strain evidence="1">Hyas-2018</strain>
    </source>
</reference>
<keyword evidence="2" id="KW-1185">Reference proteome</keyword>
<comment type="caution">
    <text evidence="1">The sequence shown here is derived from an EMBL/GenBank/DDBJ whole genome shotgun (WGS) entry which is preliminary data.</text>
</comment>
<evidence type="ECO:0000313" key="2">
    <source>
        <dbReference type="Proteomes" id="UP000821845"/>
    </source>
</evidence>